<reference evidence="13 15" key="2">
    <citation type="submission" date="2018-11" db="EMBL/GenBank/DDBJ databases">
        <authorList>
            <consortium name="Pathogen Informatics"/>
        </authorList>
    </citation>
    <scope>NUCLEOTIDE SEQUENCE [LARGE SCALE GENOMIC DNA]</scope>
</reference>
<keyword evidence="4" id="KW-0545">Nucleotide biosynthesis</keyword>
<evidence type="ECO:0000313" key="15">
    <source>
        <dbReference type="Proteomes" id="UP000274756"/>
    </source>
</evidence>
<dbReference type="Gene3D" id="3.40.140.10">
    <property type="entry name" value="Cytidine Deaminase, domain 2"/>
    <property type="match status" value="1"/>
</dbReference>
<evidence type="ECO:0000256" key="11">
    <source>
        <dbReference type="ARBA" id="ARBA00071625"/>
    </source>
</evidence>
<evidence type="ECO:0000256" key="3">
    <source>
        <dbReference type="ARBA" id="ARBA00022723"/>
    </source>
</evidence>
<organism evidence="14 16">
    <name type="scientific">Dracunculus medinensis</name>
    <name type="common">Guinea worm</name>
    <dbReference type="NCBI Taxonomy" id="318479"/>
    <lineage>
        <taxon>Eukaryota</taxon>
        <taxon>Metazoa</taxon>
        <taxon>Ecdysozoa</taxon>
        <taxon>Nematoda</taxon>
        <taxon>Chromadorea</taxon>
        <taxon>Rhabditida</taxon>
        <taxon>Spirurina</taxon>
        <taxon>Dracunculoidea</taxon>
        <taxon>Dracunculidae</taxon>
        <taxon>Dracunculus</taxon>
    </lineage>
</organism>
<comment type="cofactor">
    <cofactor evidence="1">
        <name>Zn(2+)</name>
        <dbReference type="ChEBI" id="CHEBI:29105"/>
    </cofactor>
</comment>
<protein>
    <recommendedName>
        <fullName evidence="11">Probable deoxycytidylate deaminase</fullName>
        <ecNumber evidence="8">3.5.4.12</ecNumber>
    </recommendedName>
    <alternativeName>
        <fullName evidence="9">dCMP deaminase</fullName>
    </alternativeName>
</protein>
<dbReference type="InterPro" id="IPR015517">
    <property type="entry name" value="dCMP_deaminase-rel"/>
</dbReference>
<dbReference type="GO" id="GO:0005737">
    <property type="term" value="C:cytoplasm"/>
    <property type="evidence" value="ECO:0007669"/>
    <property type="project" value="TreeGrafter"/>
</dbReference>
<dbReference type="GO" id="GO:0008270">
    <property type="term" value="F:zinc ion binding"/>
    <property type="evidence" value="ECO:0007669"/>
    <property type="project" value="InterPro"/>
</dbReference>
<accession>A0A0N4UG38</accession>
<evidence type="ECO:0000313" key="16">
    <source>
        <dbReference type="WBParaSite" id="DME_0000643501-mRNA-1"/>
    </source>
</evidence>
<dbReference type="GO" id="GO:0009165">
    <property type="term" value="P:nucleotide biosynthetic process"/>
    <property type="evidence" value="ECO:0007669"/>
    <property type="project" value="UniProtKB-KW"/>
</dbReference>
<comment type="catalytic activity">
    <reaction evidence="10">
        <text>dCMP + H2O + H(+) = dUMP + NH4(+)</text>
        <dbReference type="Rhea" id="RHEA:22924"/>
        <dbReference type="ChEBI" id="CHEBI:15377"/>
        <dbReference type="ChEBI" id="CHEBI:15378"/>
        <dbReference type="ChEBI" id="CHEBI:28938"/>
        <dbReference type="ChEBI" id="CHEBI:57566"/>
        <dbReference type="ChEBI" id="CHEBI:246422"/>
        <dbReference type="EC" id="3.5.4.12"/>
    </reaction>
</comment>
<keyword evidence="3" id="KW-0479">Metal-binding</keyword>
<dbReference type="Proteomes" id="UP000274756">
    <property type="component" value="Unassembled WGS sequence"/>
</dbReference>
<evidence type="ECO:0000259" key="12">
    <source>
        <dbReference type="PROSITE" id="PS51747"/>
    </source>
</evidence>
<dbReference type="EC" id="3.5.4.12" evidence="8"/>
<keyword evidence="5" id="KW-0378">Hydrolase</keyword>
<dbReference type="PANTHER" id="PTHR11086">
    <property type="entry name" value="DEOXYCYTIDYLATE DEAMINASE-RELATED"/>
    <property type="match status" value="1"/>
</dbReference>
<proteinExistence type="inferred from homology"/>
<evidence type="ECO:0000256" key="2">
    <source>
        <dbReference type="ARBA" id="ARBA00006576"/>
    </source>
</evidence>
<dbReference type="InterPro" id="IPR016193">
    <property type="entry name" value="Cytidine_deaminase-like"/>
</dbReference>
<feature type="domain" description="CMP/dCMP-type deaminase" evidence="12">
    <location>
        <begin position="23"/>
        <end position="160"/>
    </location>
</feature>
<dbReference type="FunFam" id="3.40.140.10:FF:000021">
    <property type="entry name" value="Deoxycytidylate deaminase"/>
    <property type="match status" value="1"/>
</dbReference>
<dbReference type="PANTHER" id="PTHR11086:SF18">
    <property type="entry name" value="DEOXYCYTIDYLATE DEAMINASE"/>
    <property type="match status" value="1"/>
</dbReference>
<gene>
    <name evidence="13" type="ORF">DME_LOCUS9546</name>
</gene>
<dbReference type="PROSITE" id="PS00903">
    <property type="entry name" value="CYT_DCMP_DEAMINASES_1"/>
    <property type="match status" value="1"/>
</dbReference>
<dbReference type="WBParaSite" id="DME_0000643501-mRNA-1">
    <property type="protein sequence ID" value="DME_0000643501-mRNA-1"/>
    <property type="gene ID" value="DME_0000643501"/>
</dbReference>
<keyword evidence="15" id="KW-1185">Reference proteome</keyword>
<dbReference type="InterPro" id="IPR035105">
    <property type="entry name" value="Deoxycytidylate_deaminase_dom"/>
</dbReference>
<dbReference type="Proteomes" id="UP000038040">
    <property type="component" value="Unplaced"/>
</dbReference>
<dbReference type="InterPro" id="IPR002125">
    <property type="entry name" value="CMP_dCMP_dom"/>
</dbReference>
<evidence type="ECO:0000256" key="4">
    <source>
        <dbReference type="ARBA" id="ARBA00022727"/>
    </source>
</evidence>
<evidence type="ECO:0000256" key="7">
    <source>
        <dbReference type="ARBA" id="ARBA00037036"/>
    </source>
</evidence>
<dbReference type="AlphaFoldDB" id="A0A0N4UG38"/>
<comment type="function">
    <text evidence="7">Supplies the nucleotide substrate for thymidylate synthetase.</text>
</comment>
<evidence type="ECO:0000256" key="1">
    <source>
        <dbReference type="ARBA" id="ARBA00001947"/>
    </source>
</evidence>
<evidence type="ECO:0000256" key="5">
    <source>
        <dbReference type="ARBA" id="ARBA00022801"/>
    </source>
</evidence>
<dbReference type="STRING" id="318479.A0A0N4UG38"/>
<dbReference type="SUPFAM" id="SSF53927">
    <property type="entry name" value="Cytidine deaminase-like"/>
    <property type="match status" value="1"/>
</dbReference>
<evidence type="ECO:0000256" key="10">
    <source>
        <dbReference type="ARBA" id="ARBA00052978"/>
    </source>
</evidence>
<evidence type="ECO:0000256" key="9">
    <source>
        <dbReference type="ARBA" id="ARBA00041763"/>
    </source>
</evidence>
<dbReference type="PROSITE" id="PS51747">
    <property type="entry name" value="CYT_DCMP_DEAMINASES_2"/>
    <property type="match status" value="1"/>
</dbReference>
<dbReference type="OrthoDB" id="6710946at2759"/>
<sequence>MYIKFSENEPCKEIQAKRLDYLSWEEYFMAAAYLASRRSKDPSTQVGAVIVDSDKKIIGSGYNGMPNGCSDDLMPWGKISESFLANKYAFVCHAEMNAILNKNCVSTKGCTIYTILFPCNECAKLIIQSGITEVVYAYDKANKMEFIAAKRMFDIAGVSSFYSFSLWFLNEE</sequence>
<name>A0A0N4UG38_DRAME</name>
<dbReference type="GO" id="GO:0004132">
    <property type="term" value="F:dCMP deaminase activity"/>
    <property type="evidence" value="ECO:0007669"/>
    <property type="project" value="UniProtKB-EC"/>
</dbReference>
<evidence type="ECO:0000256" key="6">
    <source>
        <dbReference type="ARBA" id="ARBA00022833"/>
    </source>
</evidence>
<evidence type="ECO:0000313" key="13">
    <source>
        <dbReference type="EMBL" id="VDN59573.1"/>
    </source>
</evidence>
<dbReference type="Pfam" id="PF00383">
    <property type="entry name" value="dCMP_cyt_deam_1"/>
    <property type="match status" value="1"/>
</dbReference>
<evidence type="ECO:0000313" key="14">
    <source>
        <dbReference type="Proteomes" id="UP000038040"/>
    </source>
</evidence>
<reference evidence="16" key="1">
    <citation type="submission" date="2017-02" db="UniProtKB">
        <authorList>
            <consortium name="WormBaseParasite"/>
        </authorList>
    </citation>
    <scope>IDENTIFICATION</scope>
</reference>
<keyword evidence="6" id="KW-0862">Zinc</keyword>
<dbReference type="EMBL" id="UYYG01001185">
    <property type="protein sequence ID" value="VDN59573.1"/>
    <property type="molecule type" value="Genomic_DNA"/>
</dbReference>
<dbReference type="InterPro" id="IPR016192">
    <property type="entry name" value="APOBEC/CMP_deaminase_Zn-bd"/>
</dbReference>
<evidence type="ECO:0000256" key="8">
    <source>
        <dbReference type="ARBA" id="ARBA00038938"/>
    </source>
</evidence>
<dbReference type="CDD" id="cd01286">
    <property type="entry name" value="deoxycytidylate_deaminase"/>
    <property type="match status" value="1"/>
</dbReference>
<comment type="similarity">
    <text evidence="2">Belongs to the cytidine and deoxycytidylate deaminase family.</text>
</comment>